<proteinExistence type="inferred from homology"/>
<name>G0SA49_CHATD</name>
<comment type="similarity">
    <text evidence="3">Belongs to the metallo-dependent hydrolases superfamily. Adenosine and AMP deaminases family. ADGF subfamily.</text>
</comment>
<comment type="catalytic activity">
    <reaction evidence="9">
        <text>adenosine + H2O + H(+) = inosine + NH4(+)</text>
        <dbReference type="Rhea" id="RHEA:24408"/>
        <dbReference type="ChEBI" id="CHEBI:15377"/>
        <dbReference type="ChEBI" id="CHEBI:15378"/>
        <dbReference type="ChEBI" id="CHEBI:16335"/>
        <dbReference type="ChEBI" id="CHEBI:17596"/>
        <dbReference type="ChEBI" id="CHEBI:28938"/>
        <dbReference type="EC" id="3.5.4.4"/>
    </reaction>
</comment>
<dbReference type="OrthoDB" id="7202371at2759"/>
<dbReference type="EC" id="3.5.4.4" evidence="4"/>
<reference evidence="11 12" key="1">
    <citation type="journal article" date="2011" name="Cell">
        <title>Insight into structure and assembly of the nuclear pore complex by utilizing the genome of a eukaryotic thermophile.</title>
        <authorList>
            <person name="Amlacher S."/>
            <person name="Sarges P."/>
            <person name="Flemming D."/>
            <person name="van Noort V."/>
            <person name="Kunze R."/>
            <person name="Devos D.P."/>
            <person name="Arumugam M."/>
            <person name="Bork P."/>
            <person name="Hurt E."/>
        </authorList>
    </citation>
    <scope>NUCLEOTIDE SEQUENCE [LARGE SCALE GENOMIC DNA]</scope>
    <source>
        <strain evidence="12">DSM 1495 / CBS 144.50 / IMI 039719</strain>
    </source>
</reference>
<dbReference type="InterPro" id="IPR001365">
    <property type="entry name" value="A_deaminase_dom"/>
</dbReference>
<comment type="cofactor">
    <cofactor evidence="1">
        <name>Zn(2+)</name>
        <dbReference type="ChEBI" id="CHEBI:29105"/>
    </cofactor>
</comment>
<evidence type="ECO:0000256" key="4">
    <source>
        <dbReference type="ARBA" id="ARBA00012784"/>
    </source>
</evidence>
<keyword evidence="5" id="KW-0964">Secreted</keyword>
<dbReference type="STRING" id="759272.G0SA49"/>
<keyword evidence="7" id="KW-0732">Signal</keyword>
<evidence type="ECO:0000256" key="8">
    <source>
        <dbReference type="ARBA" id="ARBA00022801"/>
    </source>
</evidence>
<dbReference type="EMBL" id="GL988043">
    <property type="protein sequence ID" value="EGS19621.1"/>
    <property type="molecule type" value="Genomic_DNA"/>
</dbReference>
<dbReference type="GO" id="GO:0004000">
    <property type="term" value="F:adenosine deaminase activity"/>
    <property type="evidence" value="ECO:0007669"/>
    <property type="project" value="TreeGrafter"/>
</dbReference>
<dbReference type="PANTHER" id="PTHR11409">
    <property type="entry name" value="ADENOSINE DEAMINASE"/>
    <property type="match status" value="1"/>
</dbReference>
<dbReference type="GeneID" id="18258138"/>
<protein>
    <recommendedName>
        <fullName evidence="4">adenosine deaminase</fullName>
        <ecNumber evidence="4">3.5.4.4</ecNumber>
    </recommendedName>
</protein>
<evidence type="ECO:0000256" key="5">
    <source>
        <dbReference type="ARBA" id="ARBA00022525"/>
    </source>
</evidence>
<evidence type="ECO:0000313" key="12">
    <source>
        <dbReference type="Proteomes" id="UP000008066"/>
    </source>
</evidence>
<dbReference type="Pfam" id="PF00962">
    <property type="entry name" value="A_deaminase"/>
    <property type="match status" value="1"/>
</dbReference>
<accession>G0SA49</accession>
<dbReference type="Gene3D" id="3.20.20.140">
    <property type="entry name" value="Metal-dependent hydrolases"/>
    <property type="match status" value="1"/>
</dbReference>
<dbReference type="FunFam" id="3.20.20.140:FF:000017">
    <property type="entry name" value="Adenosine deaminase 2"/>
    <property type="match status" value="1"/>
</dbReference>
<dbReference type="InterPro" id="IPR032466">
    <property type="entry name" value="Metal_Hydrolase"/>
</dbReference>
<evidence type="ECO:0000259" key="10">
    <source>
        <dbReference type="Pfam" id="PF00962"/>
    </source>
</evidence>
<dbReference type="Proteomes" id="UP000008066">
    <property type="component" value="Unassembled WGS sequence"/>
</dbReference>
<dbReference type="GO" id="GO:0046872">
    <property type="term" value="F:metal ion binding"/>
    <property type="evidence" value="ECO:0007669"/>
    <property type="project" value="UniProtKB-KW"/>
</dbReference>
<evidence type="ECO:0000256" key="9">
    <source>
        <dbReference type="ARBA" id="ARBA00047764"/>
    </source>
</evidence>
<dbReference type="InterPro" id="IPR006330">
    <property type="entry name" value="Ado/ade_deaminase"/>
</dbReference>
<dbReference type="AlphaFoldDB" id="G0SA49"/>
<organism evidence="12">
    <name type="scientific">Chaetomium thermophilum (strain DSM 1495 / CBS 144.50 / IMI 039719)</name>
    <name type="common">Thermochaetoides thermophila</name>
    <dbReference type="NCBI Taxonomy" id="759272"/>
    <lineage>
        <taxon>Eukaryota</taxon>
        <taxon>Fungi</taxon>
        <taxon>Dikarya</taxon>
        <taxon>Ascomycota</taxon>
        <taxon>Pezizomycotina</taxon>
        <taxon>Sordariomycetes</taxon>
        <taxon>Sordariomycetidae</taxon>
        <taxon>Sordariales</taxon>
        <taxon>Chaetomiaceae</taxon>
        <taxon>Thermochaetoides</taxon>
    </lineage>
</organism>
<dbReference type="GO" id="GO:0046103">
    <property type="term" value="P:inosine biosynthetic process"/>
    <property type="evidence" value="ECO:0007669"/>
    <property type="project" value="TreeGrafter"/>
</dbReference>
<evidence type="ECO:0000256" key="3">
    <source>
        <dbReference type="ARBA" id="ARBA00006083"/>
    </source>
</evidence>
<dbReference type="OMA" id="YQPRQTM"/>
<evidence type="ECO:0000313" key="11">
    <source>
        <dbReference type="EMBL" id="EGS19621.1"/>
    </source>
</evidence>
<dbReference type="eggNOG" id="KOG1097">
    <property type="taxonomic scope" value="Eukaryota"/>
</dbReference>
<evidence type="ECO:0000256" key="7">
    <source>
        <dbReference type="ARBA" id="ARBA00022729"/>
    </source>
</evidence>
<dbReference type="KEGG" id="cthr:CTHT_0041000"/>
<keyword evidence="8" id="KW-0378">Hydrolase</keyword>
<dbReference type="PANTHER" id="PTHR11409:SF37">
    <property type="entry name" value="ADENOSINE DEAMINASE DOMAIN-CONTAINING PROTEIN"/>
    <property type="match status" value="1"/>
</dbReference>
<dbReference type="HOGENOM" id="CLU_022829_1_0_1"/>
<comment type="subcellular location">
    <subcellularLocation>
        <location evidence="2">Secreted</location>
    </subcellularLocation>
</comment>
<evidence type="ECO:0000256" key="1">
    <source>
        <dbReference type="ARBA" id="ARBA00001947"/>
    </source>
</evidence>
<keyword evidence="6" id="KW-0479">Metal-binding</keyword>
<gene>
    <name evidence="11" type="ORF">CTHT_0041000</name>
</gene>
<dbReference type="GO" id="GO:0006154">
    <property type="term" value="P:adenosine catabolic process"/>
    <property type="evidence" value="ECO:0007669"/>
    <property type="project" value="TreeGrafter"/>
</dbReference>
<dbReference type="RefSeq" id="XP_006694506.1">
    <property type="nucleotide sequence ID" value="XM_006694443.1"/>
</dbReference>
<evidence type="ECO:0000256" key="6">
    <source>
        <dbReference type="ARBA" id="ARBA00022723"/>
    </source>
</evidence>
<dbReference type="SUPFAM" id="SSF51556">
    <property type="entry name" value="Metallo-dependent hydrolases"/>
    <property type="match status" value="1"/>
</dbReference>
<dbReference type="GO" id="GO:0005576">
    <property type="term" value="C:extracellular region"/>
    <property type="evidence" value="ECO:0007669"/>
    <property type="project" value="UniProtKB-SubCell"/>
</dbReference>
<evidence type="ECO:0000256" key="2">
    <source>
        <dbReference type="ARBA" id="ARBA00004613"/>
    </source>
</evidence>
<keyword evidence="12" id="KW-1185">Reference proteome</keyword>
<sequence length="619" mass="71892">MSAKGNKNPVVDAHEEVVRKKFGLKQPETPLLQNEIDGKLRFHGDPRISNPRANIAALWNKFFETSPSKDYDDLRLKLVNNEKTLAFDYDCERNASETERKANNIVQEIVQRDKELIYKKASKRLGFGGQEHERFYGDHFLSNRELIERTELFNLLLKMPKGGHLHIHFNANLREDFLLNIAQEMAQMYIWSSMPLVRKEDFDKCRIQFSILSDEDRDKRNRPALAKGKSVNPFDTNYSCEPKQEGARLFKDFINDFPSHIMNMDAMQWLRSKLVFHEDEAHHPCQSIAGAWEKFNGRTQMLKGLFNYETAFRKYTRACLEEFVADNIQYAEIRPNFMESNQVLKDNGSSKYNNEETLELIIEEYEKFQREHKYRILKGLKVIWCFPRSMPNDKVAGSLQECLQAKLNKRLGPYIAGFDLVGEEGQGKPLRAFRTELLTFKRLCAAQGVDIPFLFHCGETLEMGTETDGNVFDALLLGSKRIGHGFALPRHPYVMELMKQNNVCVEVCPISNEILGLTPRISGHAVYNLLANNVPCTISTDNGTPFRSRLSHDFYQIMAGKSDMTLHGLRQLIVWSIEHSCLEKERKQEVLDEWRQMWEKFCADIIREDKERKQKQSQL</sequence>
<feature type="domain" description="Adenosine deaminase" evidence="10">
    <location>
        <begin position="290"/>
        <end position="593"/>
    </location>
</feature>